<reference evidence="3 4" key="1">
    <citation type="submission" date="2016-07" db="EMBL/GenBank/DDBJ databases">
        <title>Pervasive Adenine N6-methylation of Active Genes in Fungi.</title>
        <authorList>
            <consortium name="DOE Joint Genome Institute"/>
            <person name="Mondo S.J."/>
            <person name="Dannebaum R.O."/>
            <person name="Kuo R.C."/>
            <person name="Labutti K."/>
            <person name="Haridas S."/>
            <person name="Kuo A."/>
            <person name="Salamov A."/>
            <person name="Ahrendt S.R."/>
            <person name="Lipzen A."/>
            <person name="Sullivan W."/>
            <person name="Andreopoulos W.B."/>
            <person name="Clum A."/>
            <person name="Lindquist E."/>
            <person name="Daum C."/>
            <person name="Ramamoorthy G.K."/>
            <person name="Gryganskyi A."/>
            <person name="Culley D."/>
            <person name="Magnuson J.K."/>
            <person name="James T.Y."/>
            <person name="O'Malley M.A."/>
            <person name="Stajich J.E."/>
            <person name="Spatafora J.W."/>
            <person name="Visel A."/>
            <person name="Grigoriev I.V."/>
        </authorList>
    </citation>
    <scope>NUCLEOTIDE SEQUENCE [LARGE SCALE GENOMIC DNA]</scope>
    <source>
        <strain evidence="3 4">NRRL 2496</strain>
    </source>
</reference>
<dbReference type="EMBL" id="MCGN01000006">
    <property type="protein sequence ID" value="ORY95906.1"/>
    <property type="molecule type" value="Genomic_DNA"/>
</dbReference>
<sequence>MPFSVLIYFSITSVSASIVLPRQQKVLLCRSQKQEPKKVSNSAGRQHDRLHTTL</sequence>
<feature type="non-terminal residue" evidence="3">
    <location>
        <position position="54"/>
    </location>
</feature>
<dbReference type="InParanoid" id="A0A1X2HB61"/>
<evidence type="ECO:0000313" key="4">
    <source>
        <dbReference type="Proteomes" id="UP000242180"/>
    </source>
</evidence>
<feature type="compositionally biased region" description="Basic and acidic residues" evidence="1">
    <location>
        <begin position="45"/>
        <end position="54"/>
    </location>
</feature>
<gene>
    <name evidence="3" type="ORF">BCR43DRAFT_493792</name>
</gene>
<proteinExistence type="predicted"/>
<feature type="region of interest" description="Disordered" evidence="1">
    <location>
        <begin position="31"/>
        <end position="54"/>
    </location>
</feature>
<organism evidence="3 4">
    <name type="scientific">Syncephalastrum racemosum</name>
    <name type="common">Filamentous fungus</name>
    <dbReference type="NCBI Taxonomy" id="13706"/>
    <lineage>
        <taxon>Eukaryota</taxon>
        <taxon>Fungi</taxon>
        <taxon>Fungi incertae sedis</taxon>
        <taxon>Mucoromycota</taxon>
        <taxon>Mucoromycotina</taxon>
        <taxon>Mucoromycetes</taxon>
        <taxon>Mucorales</taxon>
        <taxon>Syncephalastraceae</taxon>
        <taxon>Syncephalastrum</taxon>
    </lineage>
</organism>
<evidence type="ECO:0000313" key="3">
    <source>
        <dbReference type="EMBL" id="ORY95906.1"/>
    </source>
</evidence>
<dbReference type="AlphaFoldDB" id="A0A1X2HB61"/>
<keyword evidence="4" id="KW-1185">Reference proteome</keyword>
<comment type="caution">
    <text evidence="3">The sequence shown here is derived from an EMBL/GenBank/DDBJ whole genome shotgun (WGS) entry which is preliminary data.</text>
</comment>
<dbReference type="Proteomes" id="UP000242180">
    <property type="component" value="Unassembled WGS sequence"/>
</dbReference>
<keyword evidence="2" id="KW-0732">Signal</keyword>
<name>A0A1X2HB61_SYNRA</name>
<evidence type="ECO:0000256" key="1">
    <source>
        <dbReference type="SAM" id="MobiDB-lite"/>
    </source>
</evidence>
<feature type="signal peptide" evidence="2">
    <location>
        <begin position="1"/>
        <end position="16"/>
    </location>
</feature>
<accession>A0A1X2HB61</accession>
<feature type="chain" id="PRO_5011964857" evidence="2">
    <location>
        <begin position="17"/>
        <end position="54"/>
    </location>
</feature>
<protein>
    <submittedName>
        <fullName evidence="3">Uncharacterized protein</fullName>
    </submittedName>
</protein>
<evidence type="ECO:0000256" key="2">
    <source>
        <dbReference type="SAM" id="SignalP"/>
    </source>
</evidence>